<keyword evidence="3" id="KW-1185">Reference proteome</keyword>
<feature type="region of interest" description="Disordered" evidence="1">
    <location>
        <begin position="1"/>
        <end position="104"/>
    </location>
</feature>
<feature type="compositionally biased region" description="Polar residues" evidence="1">
    <location>
        <begin position="68"/>
        <end position="81"/>
    </location>
</feature>
<feature type="compositionally biased region" description="Polar residues" evidence="1">
    <location>
        <begin position="89"/>
        <end position="104"/>
    </location>
</feature>
<name>A0A0R1NLA7_9LACO</name>
<organism evidence="2 3">
    <name type="scientific">Lentilactobacillus kisonensis DSM 19906 = JCM 15041</name>
    <dbReference type="NCBI Taxonomy" id="1423766"/>
    <lineage>
        <taxon>Bacteria</taxon>
        <taxon>Bacillati</taxon>
        <taxon>Bacillota</taxon>
        <taxon>Bacilli</taxon>
        <taxon>Lactobacillales</taxon>
        <taxon>Lactobacillaceae</taxon>
        <taxon>Lentilactobacillus</taxon>
    </lineage>
</organism>
<comment type="caution">
    <text evidence="2">The sequence shown here is derived from an EMBL/GenBank/DDBJ whole genome shotgun (WGS) entry which is preliminary data.</text>
</comment>
<dbReference type="AlphaFoldDB" id="A0A0R1NLA7"/>
<dbReference type="PATRIC" id="fig|1423766.4.peg.974"/>
<dbReference type="RefSeq" id="WP_008855862.1">
    <property type="nucleotide sequence ID" value="NZ_AZEB01000018.1"/>
</dbReference>
<sequence length="120" mass="12899">MIGTISGSVISANAAVTSTQPQQLKQPKPDIETETRELDNAASPKNNFHNDQNDSLTTINKPPALTAPSETSAETLTNNSGFEHRPERVTNSTHKTTDSGLTDSVIVNSHYTGISYTQSE</sequence>
<accession>A0A0R1NLA7</accession>
<gene>
    <name evidence="2" type="ORF">FC98_GL000955</name>
</gene>
<dbReference type="EMBL" id="AZEB01000018">
    <property type="protein sequence ID" value="KRL21014.1"/>
    <property type="molecule type" value="Genomic_DNA"/>
</dbReference>
<protein>
    <submittedName>
        <fullName evidence="2">Uncharacterized protein</fullName>
    </submittedName>
</protein>
<evidence type="ECO:0000256" key="1">
    <source>
        <dbReference type="SAM" id="MobiDB-lite"/>
    </source>
</evidence>
<feature type="compositionally biased region" description="Polar residues" evidence="1">
    <location>
        <begin position="43"/>
        <end position="60"/>
    </location>
</feature>
<reference evidence="2 3" key="1">
    <citation type="journal article" date="2015" name="Genome Announc.">
        <title>Expanding the biotechnology potential of lactobacilli through comparative genomics of 213 strains and associated genera.</title>
        <authorList>
            <person name="Sun Z."/>
            <person name="Harris H.M."/>
            <person name="McCann A."/>
            <person name="Guo C."/>
            <person name="Argimon S."/>
            <person name="Zhang W."/>
            <person name="Yang X."/>
            <person name="Jeffery I.B."/>
            <person name="Cooney J.C."/>
            <person name="Kagawa T.F."/>
            <person name="Liu W."/>
            <person name="Song Y."/>
            <person name="Salvetti E."/>
            <person name="Wrobel A."/>
            <person name="Rasinkangas P."/>
            <person name="Parkhill J."/>
            <person name="Rea M.C."/>
            <person name="O'Sullivan O."/>
            <person name="Ritari J."/>
            <person name="Douillard F.P."/>
            <person name="Paul Ross R."/>
            <person name="Yang R."/>
            <person name="Briner A.E."/>
            <person name="Felis G.E."/>
            <person name="de Vos W.M."/>
            <person name="Barrangou R."/>
            <person name="Klaenhammer T.R."/>
            <person name="Caufield P.W."/>
            <person name="Cui Y."/>
            <person name="Zhang H."/>
            <person name="O'Toole P.W."/>
        </authorList>
    </citation>
    <scope>NUCLEOTIDE SEQUENCE [LARGE SCALE GENOMIC DNA]</scope>
    <source>
        <strain evidence="2 3">DSM 19906</strain>
    </source>
</reference>
<proteinExistence type="predicted"/>
<evidence type="ECO:0000313" key="3">
    <source>
        <dbReference type="Proteomes" id="UP000051439"/>
    </source>
</evidence>
<feature type="compositionally biased region" description="Basic and acidic residues" evidence="1">
    <location>
        <begin position="27"/>
        <end position="39"/>
    </location>
</feature>
<dbReference type="Proteomes" id="UP000051439">
    <property type="component" value="Unassembled WGS sequence"/>
</dbReference>
<feature type="compositionally biased region" description="Polar residues" evidence="1">
    <location>
        <begin position="1"/>
        <end position="25"/>
    </location>
</feature>
<evidence type="ECO:0000313" key="2">
    <source>
        <dbReference type="EMBL" id="KRL21014.1"/>
    </source>
</evidence>